<dbReference type="GO" id="GO:0052906">
    <property type="term" value="F:tRNA (guanine(37)-N1)-methyltransferase activity"/>
    <property type="evidence" value="ECO:0007669"/>
    <property type="project" value="UniProtKB-UniRule"/>
</dbReference>
<evidence type="ECO:0000259" key="18">
    <source>
        <dbReference type="Pfam" id="PF01746"/>
    </source>
</evidence>
<evidence type="ECO:0000256" key="12">
    <source>
        <dbReference type="ARBA" id="ARBA00029736"/>
    </source>
</evidence>
<protein>
    <recommendedName>
        <fullName evidence="6 15">tRNA (guanine-N(1)-)-methyltransferase</fullName>
        <ecNumber evidence="5 15">2.1.1.228</ecNumber>
    </recommendedName>
    <alternativeName>
        <fullName evidence="12 15">M1G-methyltransferase</fullName>
    </alternativeName>
    <alternativeName>
        <fullName evidence="13 15">tRNA [GM37] methyltransferase</fullName>
    </alternativeName>
</protein>
<dbReference type="InterPro" id="IPR002649">
    <property type="entry name" value="tRNA_m1G_MeTrfase_TrmD"/>
</dbReference>
<keyword evidence="7 15" id="KW-0963">Cytoplasm</keyword>
<keyword evidence="20" id="KW-1185">Reference proteome</keyword>
<reference evidence="19 20" key="1">
    <citation type="journal article" date="2012" name="MBio">
        <title>Insight into the transmission biology and species-specific functional capabilities of tsetse (Diptera: glossinidae) obligate symbiont wigglesworthia.</title>
        <authorList>
            <person name="Rio R.V."/>
            <person name="Symula R.E."/>
            <person name="Wang J."/>
            <person name="Lohs C."/>
            <person name="Wu Y.N."/>
            <person name="Snyder A.K."/>
            <person name="Bjornson R.D."/>
            <person name="Oshima K."/>
            <person name="Biehl B.S."/>
            <person name="Perna N.T."/>
            <person name="Hattori M."/>
            <person name="Aksoy S."/>
        </authorList>
    </citation>
    <scope>NUCLEOTIDE SEQUENCE [LARGE SCALE GENOMIC DNA]</scope>
    <source>
        <strain evidence="19">WGM</strain>
    </source>
</reference>
<name>H6Q566_WIGGL</name>
<evidence type="ECO:0000256" key="5">
    <source>
        <dbReference type="ARBA" id="ARBA00012807"/>
    </source>
</evidence>
<evidence type="ECO:0000256" key="9">
    <source>
        <dbReference type="ARBA" id="ARBA00022679"/>
    </source>
</evidence>
<dbReference type="InterPro" id="IPR023148">
    <property type="entry name" value="tRNA_m1G_MeTrfase_C_sf"/>
</dbReference>
<accession>H6Q566</accession>
<dbReference type="Gene3D" id="3.40.1280.10">
    <property type="match status" value="1"/>
</dbReference>
<evidence type="ECO:0000256" key="14">
    <source>
        <dbReference type="ARBA" id="ARBA00047783"/>
    </source>
</evidence>
<evidence type="ECO:0000313" key="19">
    <source>
        <dbReference type="EMBL" id="AFA41349.1"/>
    </source>
</evidence>
<dbReference type="Pfam" id="PF01746">
    <property type="entry name" value="tRNA_m1G_MT"/>
    <property type="match status" value="1"/>
</dbReference>
<dbReference type="EMBL" id="CP003315">
    <property type="protein sequence ID" value="AFA41349.1"/>
    <property type="molecule type" value="Genomic_DNA"/>
</dbReference>
<feature type="binding site" evidence="15 16">
    <location>
        <position position="113"/>
    </location>
    <ligand>
        <name>S-adenosyl-L-methionine</name>
        <dbReference type="ChEBI" id="CHEBI:59789"/>
    </ligand>
</feature>
<dbReference type="HAMAP" id="MF_00605">
    <property type="entry name" value="TrmD"/>
    <property type="match status" value="1"/>
</dbReference>
<evidence type="ECO:0000256" key="15">
    <source>
        <dbReference type="HAMAP-Rule" id="MF_00605"/>
    </source>
</evidence>
<dbReference type="OrthoDB" id="9807416at2"/>
<comment type="function">
    <text evidence="1 15 17">Specifically methylates guanosine-37 in various tRNAs.</text>
</comment>
<dbReference type="GO" id="GO:0005829">
    <property type="term" value="C:cytosol"/>
    <property type="evidence" value="ECO:0007669"/>
    <property type="project" value="TreeGrafter"/>
</dbReference>
<evidence type="ECO:0000256" key="11">
    <source>
        <dbReference type="ARBA" id="ARBA00022694"/>
    </source>
</evidence>
<comment type="catalytic activity">
    <reaction evidence="14 15 17">
        <text>guanosine(37) in tRNA + S-adenosyl-L-methionine = N(1)-methylguanosine(37) in tRNA + S-adenosyl-L-homocysteine + H(+)</text>
        <dbReference type="Rhea" id="RHEA:36899"/>
        <dbReference type="Rhea" id="RHEA-COMP:10145"/>
        <dbReference type="Rhea" id="RHEA-COMP:10147"/>
        <dbReference type="ChEBI" id="CHEBI:15378"/>
        <dbReference type="ChEBI" id="CHEBI:57856"/>
        <dbReference type="ChEBI" id="CHEBI:59789"/>
        <dbReference type="ChEBI" id="CHEBI:73542"/>
        <dbReference type="ChEBI" id="CHEBI:74269"/>
        <dbReference type="EC" id="2.1.1.228"/>
    </reaction>
</comment>
<evidence type="ECO:0000256" key="3">
    <source>
        <dbReference type="ARBA" id="ARBA00007630"/>
    </source>
</evidence>
<dbReference type="SUPFAM" id="SSF75217">
    <property type="entry name" value="alpha/beta knot"/>
    <property type="match status" value="1"/>
</dbReference>
<gene>
    <name evidence="15 19" type="primary">trmD</name>
    <name evidence="19" type="ORF">WIGMOR_0530</name>
</gene>
<evidence type="ECO:0000256" key="6">
    <source>
        <dbReference type="ARBA" id="ARBA00014679"/>
    </source>
</evidence>
<dbReference type="AlphaFoldDB" id="H6Q566"/>
<keyword evidence="11 15" id="KW-0819">tRNA processing</keyword>
<dbReference type="PIRSF" id="PIRSF000386">
    <property type="entry name" value="tRNA_mtase"/>
    <property type="match status" value="1"/>
</dbReference>
<comment type="subunit">
    <text evidence="4 15 17">Homodimer.</text>
</comment>
<evidence type="ECO:0000256" key="13">
    <source>
        <dbReference type="ARBA" id="ARBA00033392"/>
    </source>
</evidence>
<evidence type="ECO:0000313" key="20">
    <source>
        <dbReference type="Proteomes" id="UP000009061"/>
    </source>
</evidence>
<dbReference type="HOGENOM" id="CLU_047363_0_2_6"/>
<evidence type="ECO:0000256" key="17">
    <source>
        <dbReference type="RuleBase" id="RU003464"/>
    </source>
</evidence>
<keyword evidence="10 15" id="KW-0949">S-adenosyl-L-methionine</keyword>
<dbReference type="RefSeq" id="WP_014354288.1">
    <property type="nucleotide sequence ID" value="NC_016893.1"/>
</dbReference>
<dbReference type="Proteomes" id="UP000009061">
    <property type="component" value="Chromosome"/>
</dbReference>
<dbReference type="NCBIfam" id="NF000648">
    <property type="entry name" value="PRK00026.1"/>
    <property type="match status" value="1"/>
</dbReference>
<evidence type="ECO:0000256" key="16">
    <source>
        <dbReference type="PIRSR" id="PIRSR000386-1"/>
    </source>
</evidence>
<proteinExistence type="inferred from homology"/>
<comment type="similarity">
    <text evidence="3 15 17">Belongs to the RNA methyltransferase TrmD family.</text>
</comment>
<dbReference type="CDD" id="cd18080">
    <property type="entry name" value="TrmD-like"/>
    <property type="match status" value="1"/>
</dbReference>
<dbReference type="Gene3D" id="1.10.1270.20">
    <property type="entry name" value="tRNA(m1g37)methyltransferase, domain 2"/>
    <property type="match status" value="1"/>
</dbReference>
<dbReference type="InterPro" id="IPR029028">
    <property type="entry name" value="Alpha/beta_knot_MTases"/>
</dbReference>
<feature type="domain" description="tRNA methyltransferase TRMD/TRM10-type" evidence="18">
    <location>
        <begin position="1"/>
        <end position="224"/>
    </location>
</feature>
<dbReference type="InterPro" id="IPR016009">
    <property type="entry name" value="tRNA_MeTrfase_TRMD/TRM10"/>
</dbReference>
<sequence length="252" mass="29294">MQIGIITIFPSMFYDFMNHGIIKNILKKNYLNLSFWNPRDYSENKRRKIDHKIYGGGSGMLMQPKPLQNTILTAKKELGSQIKTIYVSPKGDLLNQFKIVQLLKNKKLLIICGRYKGIDERIIFSEVDEEISIGDYILSGGELAAMILIDAISRMIPGVLKKKSYTTDSFFNGILSCPDYTYPKMFNNMKVPSVLLSGNHKKIAEWRLKHALGQTWIKKPKLLDNINLTYKQKKLLHEFQFEFYQKKEVFRK</sequence>
<dbReference type="NCBIfam" id="TIGR00088">
    <property type="entry name" value="trmD"/>
    <property type="match status" value="1"/>
</dbReference>
<dbReference type="FunFam" id="1.10.1270.20:FF:000001">
    <property type="entry name" value="tRNA (guanine-N(1)-)-methyltransferase"/>
    <property type="match status" value="1"/>
</dbReference>
<keyword evidence="9 15" id="KW-0808">Transferase</keyword>
<evidence type="ECO:0000256" key="1">
    <source>
        <dbReference type="ARBA" id="ARBA00002634"/>
    </source>
</evidence>
<evidence type="ECO:0000256" key="8">
    <source>
        <dbReference type="ARBA" id="ARBA00022603"/>
    </source>
</evidence>
<organism evidence="19 20">
    <name type="scientific">Wigglesworthia glossinidia endosymbiont of Glossina morsitans morsitans</name>
    <name type="common">Yale colony</name>
    <dbReference type="NCBI Taxonomy" id="1142511"/>
    <lineage>
        <taxon>Bacteria</taxon>
        <taxon>Pseudomonadati</taxon>
        <taxon>Pseudomonadota</taxon>
        <taxon>Gammaproteobacteria</taxon>
        <taxon>Enterobacterales</taxon>
        <taxon>Erwiniaceae</taxon>
        <taxon>Wigglesworthia</taxon>
    </lineage>
</organism>
<dbReference type="STRING" id="1142511.WIGMOR_0530"/>
<evidence type="ECO:0000256" key="7">
    <source>
        <dbReference type="ARBA" id="ARBA00022490"/>
    </source>
</evidence>
<keyword evidence="8 15" id="KW-0489">Methyltransferase</keyword>
<comment type="subcellular location">
    <subcellularLocation>
        <location evidence="2 15 17">Cytoplasm</location>
    </subcellularLocation>
</comment>
<dbReference type="GO" id="GO:0002939">
    <property type="term" value="P:tRNA N1-guanine methylation"/>
    <property type="evidence" value="ECO:0007669"/>
    <property type="project" value="TreeGrafter"/>
</dbReference>
<dbReference type="InterPro" id="IPR029026">
    <property type="entry name" value="tRNA_m1G_MTases_N"/>
</dbReference>
<dbReference type="FunFam" id="3.40.1280.10:FF:000001">
    <property type="entry name" value="tRNA (guanine-N(1)-)-methyltransferase"/>
    <property type="match status" value="1"/>
</dbReference>
<dbReference type="PANTHER" id="PTHR46417">
    <property type="entry name" value="TRNA (GUANINE-N(1)-)-METHYLTRANSFERASE"/>
    <property type="match status" value="1"/>
</dbReference>
<dbReference type="PANTHER" id="PTHR46417:SF1">
    <property type="entry name" value="TRNA (GUANINE-N(1)-)-METHYLTRANSFERASE"/>
    <property type="match status" value="1"/>
</dbReference>
<evidence type="ECO:0000256" key="4">
    <source>
        <dbReference type="ARBA" id="ARBA00011738"/>
    </source>
</evidence>
<dbReference type="eggNOG" id="COG0336">
    <property type="taxonomic scope" value="Bacteria"/>
</dbReference>
<feature type="binding site" evidence="15 16">
    <location>
        <begin position="133"/>
        <end position="138"/>
    </location>
    <ligand>
        <name>S-adenosyl-L-methionine</name>
        <dbReference type="ChEBI" id="CHEBI:59789"/>
    </ligand>
</feature>
<evidence type="ECO:0000256" key="2">
    <source>
        <dbReference type="ARBA" id="ARBA00004496"/>
    </source>
</evidence>
<evidence type="ECO:0000256" key="10">
    <source>
        <dbReference type="ARBA" id="ARBA00022691"/>
    </source>
</evidence>
<dbReference type="EC" id="2.1.1.228" evidence="5 15"/>
<dbReference type="KEGG" id="wgl:WIGMOR_0530"/>